<dbReference type="InterPro" id="IPR011990">
    <property type="entry name" value="TPR-like_helical_dom_sf"/>
</dbReference>
<evidence type="ECO:0000256" key="1">
    <source>
        <dbReference type="SAM" id="SignalP"/>
    </source>
</evidence>
<feature type="signal peptide" evidence="1">
    <location>
        <begin position="1"/>
        <end position="21"/>
    </location>
</feature>
<evidence type="ECO:0000313" key="3">
    <source>
        <dbReference type="Proteomes" id="UP000032214"/>
    </source>
</evidence>
<sequence>MKVSISVILGLALNFSGYAYACEKQAQADRLVRSYYTAHDIKEVVSVKHALTLYNNAEAYQSLCGNFVSFISHYQELLTEFQNDTSMKNRLHERFIPIYNALLHQVHITSELFANKHKNVKFIRSYPHLNTVSTSTDKGLVLELKDAHQELVTILEHTQKFIENIINTEPVLLDLMIVELAALATPDLSNKNKLTLIEKIQTYACMQKKCNLFTIQQVCNNLINTRVSQAQGKNNVCKLISHWFNLLYTELYDISTTSINTSTNHQNDVFYTWLKFLSVYAAHIHNKDTAIEACAHILAVVAHTSLMNKENFSASILNSCVPIITASLPYLKYDQQKDFLHALHSAYTTRHVLPALYILGSVMVSGKIEKSLLEKSGIKAQEIITLCRAVANNNNEAVWRCPFKALVPKLYLLEKDYSNSFELYKTIFTSSCSNLISCNACEQAVMDCMDYTAQFYRLFSQSDDVRAFYSLIGAMNKRACAINIVNIFDNNYIKKLAHWYTRGFYIYNIKTSSTDKTCIIPQDLDKALQLYQQLSFHDYYHALYWKAQIFIKQKRYDDALNILNIIINSHDDQSALSTSAHIERIHISLVQNSYDNVIAESAKMLKGSSLTQHEKGLLYYMQATAHILKADADSGRGKTKGNVIHPEHLDMFYRGIQTMDSSQILLEDWHVSPVLKVIEYFFNANKKEYKRSLSYDSLYGKVINSYFFLLKLLPMTNVYQKKYNDVFGVISNQASVYGHPYIAAEHIVILDKQLLLQDKCKILLSNNNNSSIIAKKLETIDVIKSNLERGVYDLYPIDKEDALTVCAFNPMFANALSALVMYGKRTKNMENILKKLIRTSELLISDMKDLNLDIRMQFIDQKEWNKFLSLISEKNATSSSVIDDLTLYAYNSKIDVKTRATALIVLMRAYYGRAFETTFTSKYETMCDSMDIEIVEKYLADLKELITDQDTIKSLDKILYNIYIMGAIKAFYDKDRDFFMHYIQRAEEVESNAITNIVTIGYLFNTGEQENIIQARELLKQLVDSIEDKALKAQLTRALRVYKDHELPLDFSSILRMI</sequence>
<dbReference type="AlphaFoldDB" id="A0A0D2JLQ1"/>
<comment type="caution">
    <text evidence="2">The sequence shown here is derived from an EMBL/GenBank/DDBJ whole genome shotgun (WGS) entry which is preliminary data.</text>
</comment>
<proteinExistence type="predicted"/>
<evidence type="ECO:0000313" key="2">
    <source>
        <dbReference type="EMBL" id="KIX85253.1"/>
    </source>
</evidence>
<dbReference type="STRING" id="1306947.J120_02970"/>
<name>A0A0D2JLQ1_9BACT</name>
<dbReference type="EMBL" id="ARQD01000002">
    <property type="protein sequence ID" value="KIX85253.1"/>
    <property type="molecule type" value="Genomic_DNA"/>
</dbReference>
<keyword evidence="1" id="KW-0732">Signal</keyword>
<reference evidence="2 3" key="1">
    <citation type="journal article" date="2013" name="Proc. Natl. Acad. Sci. U.S.A.">
        <title>Candidate phylum TM6 genome recovered from a hospital sink biofilm provides genomic insights into this uncultivated phylum.</title>
        <authorList>
            <person name="McLean J.S."/>
            <person name="Lombardo M.J."/>
            <person name="Badger J.H."/>
            <person name="Edlund A."/>
            <person name="Novotny M."/>
            <person name="Yee-Greenbaum J."/>
            <person name="Vyahhi N."/>
            <person name="Hall A.P."/>
            <person name="Yang Y."/>
            <person name="Dupont C.L."/>
            <person name="Ziegler M.G."/>
            <person name="Chitsaz H."/>
            <person name="Allen A.E."/>
            <person name="Yooseph S."/>
            <person name="Tesler G."/>
            <person name="Pevzner P.A."/>
            <person name="Friedman R.M."/>
            <person name="Nealson K.H."/>
            <person name="Venter J.C."/>
            <person name="Lasken R.S."/>
        </authorList>
    </citation>
    <scope>NUCLEOTIDE SEQUENCE [LARGE SCALE GENOMIC DNA]</scope>
    <source>
        <strain evidence="2 3">TM6SC1</strain>
    </source>
</reference>
<dbReference type="Proteomes" id="UP000032214">
    <property type="component" value="Unassembled WGS sequence"/>
</dbReference>
<organism evidence="2 3">
    <name type="scientific">candidate division TM6 bacterium JCVI TM6SC1</name>
    <dbReference type="NCBI Taxonomy" id="1306947"/>
    <lineage>
        <taxon>Bacteria</taxon>
        <taxon>Candidatus Babelota</taxon>
        <taxon>Vermiphilus</taxon>
    </lineage>
</organism>
<protein>
    <submittedName>
        <fullName evidence="2">Uncharacterized protein</fullName>
    </submittedName>
</protein>
<dbReference type="SUPFAM" id="SSF48452">
    <property type="entry name" value="TPR-like"/>
    <property type="match status" value="1"/>
</dbReference>
<gene>
    <name evidence="2" type="ORF">J120_02970</name>
</gene>
<feature type="chain" id="PRO_5002245476" evidence="1">
    <location>
        <begin position="22"/>
        <end position="1058"/>
    </location>
</feature>
<accession>A0A0D2JLQ1</accession>
<keyword evidence="3" id="KW-1185">Reference proteome</keyword>